<dbReference type="Gene3D" id="3.40.50.1000">
    <property type="entry name" value="HAD superfamily/HAD-like"/>
    <property type="match status" value="1"/>
</dbReference>
<dbReference type="Gene3D" id="1.10.150.240">
    <property type="entry name" value="Putative phosphatase, domain 2"/>
    <property type="match status" value="1"/>
</dbReference>
<dbReference type="SFLD" id="SFLDG01129">
    <property type="entry name" value="C1.5:_HAD__Beta-PGM__Phosphata"/>
    <property type="match status" value="1"/>
</dbReference>
<dbReference type="SUPFAM" id="SSF56784">
    <property type="entry name" value="HAD-like"/>
    <property type="match status" value="1"/>
</dbReference>
<dbReference type="SFLD" id="SFLDS00003">
    <property type="entry name" value="Haloacid_Dehalogenase"/>
    <property type="match status" value="1"/>
</dbReference>
<dbReference type="STRING" id="555500.I215_12298"/>
<dbReference type="GO" id="GO:0008253">
    <property type="term" value="F:5'-nucleotidase activity"/>
    <property type="evidence" value="ECO:0007669"/>
    <property type="project" value="InterPro"/>
</dbReference>
<proteinExistence type="predicted"/>
<protein>
    <submittedName>
        <fullName evidence="1">5'-nucleotidase</fullName>
    </submittedName>
</protein>
<dbReference type="RefSeq" id="WP_008992298.1">
    <property type="nucleotide sequence ID" value="NZ_AMSG01000020.1"/>
</dbReference>
<dbReference type="AlphaFoldDB" id="K2Q0U3"/>
<organism evidence="1 2">
    <name type="scientific">Galbibacter marinus</name>
    <dbReference type="NCBI Taxonomy" id="555500"/>
    <lineage>
        <taxon>Bacteria</taxon>
        <taxon>Pseudomonadati</taxon>
        <taxon>Bacteroidota</taxon>
        <taxon>Flavobacteriia</taxon>
        <taxon>Flavobacteriales</taxon>
        <taxon>Flavobacteriaceae</taxon>
        <taxon>Galbibacter</taxon>
    </lineage>
</organism>
<dbReference type="Proteomes" id="UP000007364">
    <property type="component" value="Unassembled WGS sequence"/>
</dbReference>
<evidence type="ECO:0000313" key="2">
    <source>
        <dbReference type="Proteomes" id="UP000007364"/>
    </source>
</evidence>
<sequence length="230" mass="26671">MNKSLDITDVFFDLDHTLWDFERNSELTYHKIFKNYNLKIHLPDFLKVYVPNNTKLWGLYQLDKISKEELRYQRLKMSFDQIGLSVTDHDIDLLADDYIKHLPSFNHLFKDATNILQYLKPKYNLHIITNGFAEVQEGKLKNSGIAHYFDVIMDSEKAGVKKPNPLIFQKAMDLANAVPKKSIMVGDNYEVDILGAKNVGMHTLYFNPLKPETDGTINQIKGLIQIKNHL</sequence>
<name>K2Q0U3_9FLAO</name>
<dbReference type="InterPro" id="IPR041492">
    <property type="entry name" value="HAD_2"/>
</dbReference>
<dbReference type="EMBL" id="AMSG01000020">
    <property type="protein sequence ID" value="EKF54516.1"/>
    <property type="molecule type" value="Genomic_DNA"/>
</dbReference>
<dbReference type="PANTHER" id="PTHR47478:SF1">
    <property type="entry name" value="PYRIMIDINE 5'-NUCLEOTIDASE YJJG"/>
    <property type="match status" value="1"/>
</dbReference>
<dbReference type="NCBIfam" id="TIGR01549">
    <property type="entry name" value="HAD-SF-IA-v1"/>
    <property type="match status" value="1"/>
</dbReference>
<dbReference type="Pfam" id="PF13419">
    <property type="entry name" value="HAD_2"/>
    <property type="match status" value="1"/>
</dbReference>
<dbReference type="InterPro" id="IPR023214">
    <property type="entry name" value="HAD_sf"/>
</dbReference>
<reference evidence="1 2" key="1">
    <citation type="journal article" date="2012" name="J. Bacteriol.">
        <title>Genome Sequence of Galbibacter marinum Type Strain ck-I2-15.</title>
        <authorList>
            <person name="Lai Q."/>
            <person name="Li C."/>
            <person name="Shao Z."/>
        </authorList>
    </citation>
    <scope>NUCLEOTIDE SEQUENCE [LARGE SCALE GENOMIC DNA]</scope>
    <source>
        <strain evidence="2">ck-I2-15</strain>
    </source>
</reference>
<keyword evidence="2" id="KW-1185">Reference proteome</keyword>
<dbReference type="InterPro" id="IPR052550">
    <property type="entry name" value="Pyrimidine_5'-ntase_YjjG"/>
</dbReference>
<dbReference type="eggNOG" id="COG1011">
    <property type="taxonomic scope" value="Bacteria"/>
</dbReference>
<dbReference type="NCBIfam" id="TIGR02254">
    <property type="entry name" value="YjjG_YfnB"/>
    <property type="match status" value="1"/>
</dbReference>
<dbReference type="InterPro" id="IPR036412">
    <property type="entry name" value="HAD-like_sf"/>
</dbReference>
<dbReference type="PATRIC" id="fig|555500.3.peg.2530"/>
<comment type="caution">
    <text evidence="1">The sequence shown here is derived from an EMBL/GenBank/DDBJ whole genome shotgun (WGS) entry which is preliminary data.</text>
</comment>
<dbReference type="InterPro" id="IPR011951">
    <property type="entry name" value="HAD-SF_hydro_IA_YjjG/PynA"/>
</dbReference>
<accession>K2Q0U3</accession>
<gene>
    <name evidence="1" type="ORF">I215_12298</name>
</gene>
<dbReference type="PRINTS" id="PR00413">
    <property type="entry name" value="HADHALOGNASE"/>
</dbReference>
<dbReference type="PANTHER" id="PTHR47478">
    <property type="match status" value="1"/>
</dbReference>
<dbReference type="InterPro" id="IPR006439">
    <property type="entry name" value="HAD-SF_hydro_IA"/>
</dbReference>
<dbReference type="InterPro" id="IPR023198">
    <property type="entry name" value="PGP-like_dom2"/>
</dbReference>
<evidence type="ECO:0000313" key="1">
    <source>
        <dbReference type="EMBL" id="EKF54516.1"/>
    </source>
</evidence>